<reference evidence="1" key="1">
    <citation type="submission" date="2014-05" db="EMBL/GenBank/DDBJ databases">
        <title>The transcriptome of the halophilic microalga Tetraselmis sp. GSL018 isolated from the Great Salt Lake, Utah.</title>
        <authorList>
            <person name="Jinkerson R.E."/>
            <person name="D'Adamo S."/>
            <person name="Posewitz M.C."/>
        </authorList>
    </citation>
    <scope>NUCLEOTIDE SEQUENCE</scope>
    <source>
        <strain evidence="1">GSL018</strain>
    </source>
</reference>
<proteinExistence type="predicted"/>
<name>A0A061QLK0_9CHLO</name>
<protein>
    <submittedName>
        <fullName evidence="1">Uncharacterized protein</fullName>
    </submittedName>
</protein>
<evidence type="ECO:0000313" key="1">
    <source>
        <dbReference type="EMBL" id="JAC61537.1"/>
    </source>
</evidence>
<dbReference type="EMBL" id="GBEZ01025568">
    <property type="protein sequence ID" value="JAC61537.1"/>
    <property type="molecule type" value="Transcribed_RNA"/>
</dbReference>
<accession>A0A061QLK0</accession>
<feature type="non-terminal residue" evidence="1">
    <location>
        <position position="1"/>
    </location>
</feature>
<organism evidence="1">
    <name type="scientific">Tetraselmis sp. GSL018</name>
    <dbReference type="NCBI Taxonomy" id="582737"/>
    <lineage>
        <taxon>Eukaryota</taxon>
        <taxon>Viridiplantae</taxon>
        <taxon>Chlorophyta</taxon>
        <taxon>core chlorophytes</taxon>
        <taxon>Chlorodendrophyceae</taxon>
        <taxon>Chlorodendrales</taxon>
        <taxon>Chlorodendraceae</taxon>
        <taxon>Tetraselmis</taxon>
    </lineage>
</organism>
<gene>
    <name evidence="1" type="ORF">TSPGSL018_25960</name>
</gene>
<sequence length="49" mass="5411">TPPILRLNLTGAVAPEGMSLCSQLRRKVYGPKVKSLDPFAMWVQRLQGS</sequence>
<dbReference type="AlphaFoldDB" id="A0A061QLK0"/>